<reference evidence="3 4" key="1">
    <citation type="submission" date="2024-03" db="EMBL/GenBank/DDBJ databases">
        <title>Human intestinal bacterial collection.</title>
        <authorList>
            <person name="Pauvert C."/>
            <person name="Hitch T.C.A."/>
            <person name="Clavel T."/>
        </authorList>
    </citation>
    <scope>NUCLEOTIDE SEQUENCE [LARGE SCALE GENOMIC DNA]</scope>
    <source>
        <strain evidence="3 4">CLA-AA-H185</strain>
    </source>
</reference>
<protein>
    <submittedName>
        <fullName evidence="3">Flagellar protein FlgN</fullName>
    </submittedName>
</protein>
<keyword evidence="1" id="KW-1005">Bacterial flagellum biogenesis</keyword>
<dbReference type="Pfam" id="PF05130">
    <property type="entry name" value="FlgN"/>
    <property type="match status" value="1"/>
</dbReference>
<keyword evidence="3" id="KW-0966">Cell projection</keyword>
<sequence length="170" mass="19304">MASLMNELLEVLENEEAGYRELVEASTRKKEVIIKADIRALEEITAEEQEIAGKIKNIENKRISIMEDIANVLNRKPEDLTVDALLEILANQPKEQEQLAKIRLQLKDTLTEMKNINEQNQTLVNQAMELVEFDMALLKSMRQAPETANYNRQAYNTGELLGSGGFDAKQ</sequence>
<feature type="coiled-coil region" evidence="2">
    <location>
        <begin position="99"/>
        <end position="126"/>
    </location>
</feature>
<evidence type="ECO:0000256" key="1">
    <source>
        <dbReference type="ARBA" id="ARBA00022795"/>
    </source>
</evidence>
<dbReference type="EMBL" id="JBBMEX010000009">
    <property type="protein sequence ID" value="MEQ2558132.1"/>
    <property type="molecule type" value="Genomic_DNA"/>
</dbReference>
<proteinExistence type="predicted"/>
<evidence type="ECO:0000313" key="4">
    <source>
        <dbReference type="Proteomes" id="UP001454489"/>
    </source>
</evidence>
<dbReference type="SUPFAM" id="SSF140566">
    <property type="entry name" value="FlgN-like"/>
    <property type="match status" value="1"/>
</dbReference>
<keyword evidence="3" id="KW-0282">Flagellum</keyword>
<dbReference type="InterPro" id="IPR007809">
    <property type="entry name" value="FlgN-like"/>
</dbReference>
<keyword evidence="2" id="KW-0175">Coiled coil</keyword>
<keyword evidence="4" id="KW-1185">Reference proteome</keyword>
<name>A0ABV1HEJ8_9FIRM</name>
<dbReference type="InterPro" id="IPR036679">
    <property type="entry name" value="FlgN-like_sf"/>
</dbReference>
<dbReference type="Gene3D" id="1.20.58.300">
    <property type="entry name" value="FlgN-like"/>
    <property type="match status" value="1"/>
</dbReference>
<organism evidence="3 4">
    <name type="scientific">Maccoyibacter intestinihominis</name>
    <dbReference type="NCBI Taxonomy" id="3133499"/>
    <lineage>
        <taxon>Bacteria</taxon>
        <taxon>Bacillati</taxon>
        <taxon>Bacillota</taxon>
        <taxon>Clostridia</taxon>
        <taxon>Lachnospirales</taxon>
        <taxon>Lachnospiraceae</taxon>
        <taxon>Maccoyibacter</taxon>
    </lineage>
</organism>
<evidence type="ECO:0000256" key="2">
    <source>
        <dbReference type="SAM" id="Coils"/>
    </source>
</evidence>
<gene>
    <name evidence="3" type="ORF">WMO43_09655</name>
</gene>
<dbReference type="Proteomes" id="UP001454489">
    <property type="component" value="Unassembled WGS sequence"/>
</dbReference>
<comment type="caution">
    <text evidence="3">The sequence shown here is derived from an EMBL/GenBank/DDBJ whole genome shotgun (WGS) entry which is preliminary data.</text>
</comment>
<evidence type="ECO:0000313" key="3">
    <source>
        <dbReference type="EMBL" id="MEQ2558132.1"/>
    </source>
</evidence>
<accession>A0ABV1HEJ8</accession>
<dbReference type="RefSeq" id="WP_353531019.1">
    <property type="nucleotide sequence ID" value="NZ_JBBMEX010000009.1"/>
</dbReference>
<keyword evidence="3" id="KW-0969">Cilium</keyword>
<feature type="coiled-coil region" evidence="2">
    <location>
        <begin position="5"/>
        <end position="61"/>
    </location>
</feature>